<dbReference type="InterPro" id="IPR000873">
    <property type="entry name" value="AMP-dep_synth/lig_dom"/>
</dbReference>
<comment type="caution">
    <text evidence="3">The sequence shown here is derived from an EMBL/GenBank/DDBJ whole genome shotgun (WGS) entry which is preliminary data.</text>
</comment>
<keyword evidence="4" id="KW-1185">Reference proteome</keyword>
<dbReference type="PROSITE" id="PS00455">
    <property type="entry name" value="AMP_BINDING"/>
    <property type="match status" value="1"/>
</dbReference>
<evidence type="ECO:0000313" key="4">
    <source>
        <dbReference type="Proteomes" id="UP000294692"/>
    </source>
</evidence>
<accession>A0A4R3USV0</accession>
<dbReference type="InterPro" id="IPR025110">
    <property type="entry name" value="AMP-bd_C"/>
</dbReference>
<dbReference type="InterPro" id="IPR045851">
    <property type="entry name" value="AMP-bd_C_sf"/>
</dbReference>
<dbReference type="EMBL" id="SMBX01000010">
    <property type="protein sequence ID" value="TCU93880.1"/>
    <property type="molecule type" value="Genomic_DNA"/>
</dbReference>
<evidence type="ECO:0000313" key="3">
    <source>
        <dbReference type="EMBL" id="TCU93880.1"/>
    </source>
</evidence>
<dbReference type="SUPFAM" id="SSF56801">
    <property type="entry name" value="Acetyl-CoA synthetase-like"/>
    <property type="match status" value="1"/>
</dbReference>
<dbReference type="Pfam" id="PF00501">
    <property type="entry name" value="AMP-binding"/>
    <property type="match status" value="1"/>
</dbReference>
<organism evidence="3 4">
    <name type="scientific">Paracandidimonas soli</name>
    <dbReference type="NCBI Taxonomy" id="1917182"/>
    <lineage>
        <taxon>Bacteria</taxon>
        <taxon>Pseudomonadati</taxon>
        <taxon>Pseudomonadota</taxon>
        <taxon>Betaproteobacteria</taxon>
        <taxon>Burkholderiales</taxon>
        <taxon>Alcaligenaceae</taxon>
        <taxon>Paracandidimonas</taxon>
    </lineage>
</organism>
<dbReference type="Gene3D" id="3.30.300.30">
    <property type="match status" value="1"/>
</dbReference>
<dbReference type="GO" id="GO:0031956">
    <property type="term" value="F:medium-chain fatty acid-CoA ligase activity"/>
    <property type="evidence" value="ECO:0007669"/>
    <property type="project" value="TreeGrafter"/>
</dbReference>
<dbReference type="GO" id="GO:0006631">
    <property type="term" value="P:fatty acid metabolic process"/>
    <property type="evidence" value="ECO:0007669"/>
    <property type="project" value="TreeGrafter"/>
</dbReference>
<reference evidence="3 4" key="1">
    <citation type="submission" date="2019-03" db="EMBL/GenBank/DDBJ databases">
        <title>Genomic Encyclopedia of Type Strains, Phase IV (KMG-IV): sequencing the most valuable type-strain genomes for metagenomic binning, comparative biology and taxonomic classification.</title>
        <authorList>
            <person name="Goeker M."/>
        </authorList>
    </citation>
    <scope>NUCLEOTIDE SEQUENCE [LARGE SCALE GENOMIC DNA]</scope>
    <source>
        <strain evidence="3 4">DSM 100048</strain>
    </source>
</reference>
<feature type="domain" description="AMP-dependent synthetase/ligase" evidence="1">
    <location>
        <begin position="8"/>
        <end position="371"/>
    </location>
</feature>
<dbReference type="PANTHER" id="PTHR43201:SF32">
    <property type="entry name" value="2-SUCCINYLBENZOATE--COA LIGASE, CHLOROPLASTIC_PEROXISOMAL"/>
    <property type="match status" value="1"/>
</dbReference>
<dbReference type="InterPro" id="IPR042099">
    <property type="entry name" value="ANL_N_sf"/>
</dbReference>
<protein>
    <submittedName>
        <fullName evidence="3">Acyl-CoA synthetase (AMP-forming)/AMP-acid ligase II</fullName>
    </submittedName>
</protein>
<dbReference type="InterPro" id="IPR020845">
    <property type="entry name" value="AMP-binding_CS"/>
</dbReference>
<dbReference type="OrthoDB" id="9766486at2"/>
<sequence>MRPIDLFYRAARMAPQALAVAGSVSKLAPDGKLSYAELEHHAQALAAALQKLGGKPRPVVALLTENSPEMLVAILAIYACQGVLVPLTSKYPAAEIHKQIATAQPDVIVASPKLAGVVRDLSTRVVWTAMSEDAREGDACLGDLLREWDGRVPAETAYDAADVAAIKFTGGSSGQPKAVLQSARCLVTMAVSMQQVFGLSDDDRFLLAPPMTHGAGTFVLPLLMAGGSLIIADGPKADVLLDLMQAHDATGTWVPPTLLYRMLDAQEAVPRSLPRLRHLLYGGAGIAPDRLAQAQSLFGPVVGVCYGQTEAPVIISGMAGAEAAQDHARGSVGRAAPLTRLAIMAADGALLPPGEEGEVVARGDLLMSGYLSMPDATRETLKDGWLHTGDLGYLSPQGYLFLKGRLKEVIISGGFNVYPSDVEAALSEHAAVAESCVFGLPDPLWGERVEAAVELKQEACATEEELIGFLKERIGAVRTPKRIHLFESLPRSALGKIQKRELREGLMSAAKRAG</sequence>
<proteinExistence type="predicted"/>
<dbReference type="Gene3D" id="3.40.50.12780">
    <property type="entry name" value="N-terminal domain of ligase-like"/>
    <property type="match status" value="1"/>
</dbReference>
<dbReference type="RefSeq" id="WP_132477925.1">
    <property type="nucleotide sequence ID" value="NZ_JBHRVM010000001.1"/>
</dbReference>
<evidence type="ECO:0000259" key="1">
    <source>
        <dbReference type="Pfam" id="PF00501"/>
    </source>
</evidence>
<keyword evidence="3" id="KW-0436">Ligase</keyword>
<dbReference type="AlphaFoldDB" id="A0A4R3USV0"/>
<evidence type="ECO:0000259" key="2">
    <source>
        <dbReference type="Pfam" id="PF13193"/>
    </source>
</evidence>
<gene>
    <name evidence="3" type="ORF">EV686_11047</name>
</gene>
<name>A0A4R3USV0_9BURK</name>
<feature type="domain" description="AMP-binding enzyme C-terminal" evidence="2">
    <location>
        <begin position="422"/>
        <end position="496"/>
    </location>
</feature>
<dbReference type="Proteomes" id="UP000294692">
    <property type="component" value="Unassembled WGS sequence"/>
</dbReference>
<dbReference type="PANTHER" id="PTHR43201">
    <property type="entry name" value="ACYL-COA SYNTHETASE"/>
    <property type="match status" value="1"/>
</dbReference>
<dbReference type="Pfam" id="PF13193">
    <property type="entry name" value="AMP-binding_C"/>
    <property type="match status" value="1"/>
</dbReference>